<dbReference type="Proteomes" id="UP001054837">
    <property type="component" value="Unassembled WGS sequence"/>
</dbReference>
<dbReference type="EMBL" id="BPLQ01013219">
    <property type="protein sequence ID" value="GIY70711.1"/>
    <property type="molecule type" value="Genomic_DNA"/>
</dbReference>
<keyword evidence="1" id="KW-0812">Transmembrane</keyword>
<evidence type="ECO:0000313" key="2">
    <source>
        <dbReference type="EMBL" id="GIY70711.1"/>
    </source>
</evidence>
<keyword evidence="1" id="KW-1133">Transmembrane helix</keyword>
<protein>
    <submittedName>
        <fullName evidence="2">Uncharacterized protein</fullName>
    </submittedName>
</protein>
<organism evidence="2 3">
    <name type="scientific">Caerostris darwini</name>
    <dbReference type="NCBI Taxonomy" id="1538125"/>
    <lineage>
        <taxon>Eukaryota</taxon>
        <taxon>Metazoa</taxon>
        <taxon>Ecdysozoa</taxon>
        <taxon>Arthropoda</taxon>
        <taxon>Chelicerata</taxon>
        <taxon>Arachnida</taxon>
        <taxon>Araneae</taxon>
        <taxon>Araneomorphae</taxon>
        <taxon>Entelegynae</taxon>
        <taxon>Araneoidea</taxon>
        <taxon>Araneidae</taxon>
        <taxon>Caerostris</taxon>
    </lineage>
</organism>
<accession>A0AAV4VLI3</accession>
<dbReference type="AlphaFoldDB" id="A0AAV4VLI3"/>
<gene>
    <name evidence="2" type="ORF">CDAR_620341</name>
</gene>
<comment type="caution">
    <text evidence="2">The sequence shown here is derived from an EMBL/GenBank/DDBJ whole genome shotgun (WGS) entry which is preliminary data.</text>
</comment>
<reference evidence="2 3" key="1">
    <citation type="submission" date="2021-06" db="EMBL/GenBank/DDBJ databases">
        <title>Caerostris darwini draft genome.</title>
        <authorList>
            <person name="Kono N."/>
            <person name="Arakawa K."/>
        </authorList>
    </citation>
    <scope>NUCLEOTIDE SEQUENCE [LARGE SCALE GENOMIC DNA]</scope>
</reference>
<sequence>MSRNSLIARLDQKLSLMRREHYRRHSTIQFTVPKLATVPTLGSKRYQVIGTEAHPSRLQQLHLENLDDPPRIVCNLELQHLSPRGAVLNEFHFVRDPLRHVTGVTGTTLLWWNCNPSVIVFRIPFGWSVRFGTVTGTEWSTDGQTIGSIIFFLWFCCVWIGLVEGRLVM</sequence>
<proteinExistence type="predicted"/>
<keyword evidence="1" id="KW-0472">Membrane</keyword>
<evidence type="ECO:0000313" key="3">
    <source>
        <dbReference type="Proteomes" id="UP001054837"/>
    </source>
</evidence>
<name>A0AAV4VLI3_9ARAC</name>
<evidence type="ECO:0000256" key="1">
    <source>
        <dbReference type="SAM" id="Phobius"/>
    </source>
</evidence>
<feature type="transmembrane region" description="Helical" evidence="1">
    <location>
        <begin position="145"/>
        <end position="163"/>
    </location>
</feature>
<keyword evidence="3" id="KW-1185">Reference proteome</keyword>